<dbReference type="RefSeq" id="WP_406699820.1">
    <property type="nucleotide sequence ID" value="NZ_CP155447.1"/>
</dbReference>
<reference evidence="3" key="1">
    <citation type="submission" date="2024-05" db="EMBL/GenBank/DDBJ databases">
        <title>Planctomycetes of the genus Singulisphaera possess chitinolytic capabilities.</title>
        <authorList>
            <person name="Ivanova A."/>
        </authorList>
    </citation>
    <scope>NUCLEOTIDE SEQUENCE</scope>
    <source>
        <strain evidence="3">Ch08T</strain>
    </source>
</reference>
<name>A0AAU7CPF6_9BACT</name>
<feature type="region of interest" description="Disordered" evidence="1">
    <location>
        <begin position="186"/>
        <end position="219"/>
    </location>
</feature>
<feature type="compositionally biased region" description="Basic and acidic residues" evidence="1">
    <location>
        <begin position="209"/>
        <end position="219"/>
    </location>
</feature>
<organism evidence="3">
    <name type="scientific">Singulisphaera sp. Ch08</name>
    <dbReference type="NCBI Taxonomy" id="3120278"/>
    <lineage>
        <taxon>Bacteria</taxon>
        <taxon>Pseudomonadati</taxon>
        <taxon>Planctomycetota</taxon>
        <taxon>Planctomycetia</taxon>
        <taxon>Isosphaerales</taxon>
        <taxon>Isosphaeraceae</taxon>
        <taxon>Singulisphaera</taxon>
    </lineage>
</organism>
<evidence type="ECO:0000256" key="2">
    <source>
        <dbReference type="SAM" id="Phobius"/>
    </source>
</evidence>
<keyword evidence="2" id="KW-0812">Transmembrane</keyword>
<gene>
    <name evidence="3" type="ORF">V5E97_13320</name>
</gene>
<proteinExistence type="predicted"/>
<protein>
    <submittedName>
        <fullName evidence="3">Uncharacterized protein</fullName>
    </submittedName>
</protein>
<evidence type="ECO:0000313" key="3">
    <source>
        <dbReference type="EMBL" id="XBH06975.1"/>
    </source>
</evidence>
<dbReference type="EMBL" id="CP155447">
    <property type="protein sequence ID" value="XBH06975.1"/>
    <property type="molecule type" value="Genomic_DNA"/>
</dbReference>
<keyword evidence="2" id="KW-1133">Transmembrane helix</keyword>
<evidence type="ECO:0000256" key="1">
    <source>
        <dbReference type="SAM" id="MobiDB-lite"/>
    </source>
</evidence>
<accession>A0AAU7CPF6</accession>
<dbReference type="AlphaFoldDB" id="A0AAU7CPF6"/>
<feature type="compositionally biased region" description="Basic and acidic residues" evidence="1">
    <location>
        <begin position="187"/>
        <end position="202"/>
    </location>
</feature>
<feature type="transmembrane region" description="Helical" evidence="2">
    <location>
        <begin position="20"/>
        <end position="37"/>
    </location>
</feature>
<sequence length="625" mass="69197">MANASVEKIKALGLRHGEKAVMGVTAVICLMFLYMAATRPTIETTPEDVRKAASNAESNISRRQNNEDILKLLEDENIKNPHFEKMVDEQSSNKIDAIAFKVSSPWTSPEPGAGLIRDTPELIAPTELVAYPGRGGVLIYELKDGERVPVPPDDPNASGDLPQARLNRRMGMMPGGPEMGGMGLTKKQQDEANKKYEQEKQRVKSLLAGKDKSKTNEAEKKADVAAGPFKETTKGLRWVSITGVLDYKTLRENYLTALKRKEVAYPHFKQVDIERQSLQEDGTWSEWEQVDAEKNHEILDNLPEHDEEWVPDPVRLEHLVDPLPFLKAGYWEKVHVAALVPKEKKEVAKPQLNAGMMPGMMEGAMMPEQGMMNPGMMDMGPMGMMEGMMGGMGGTASDDMSFVHNEEETLMVRSLDFTVDPDTTYRFRLRIVVFNPNLKREDVAPGVDKNAIELAGPWSEPTEIVSVPADVATYALQKVASVGTTDQVQFEVTKWDPNNGVMVVRRFDAGPGDVIGSLFSVEIPNSEGSGSKRERIDFTSRQVVLDAMGGARPLPKDIDNGRFEVPALSLVVRPDGSVAMKNQAFDEPNEVRKNVFETYKREVAESNANKVRESSSFFGGMPGMP</sequence>
<keyword evidence="2" id="KW-0472">Membrane</keyword>